<sequence length="148" mass="17399">MELSENSWKKIRFTLIFLWSAGVLFILITKFFITVPMLESKEILSDIRHSEQILTAQKQYASRVVAIHDTIKTIAFEINQVQKLDDIKRDIYALEDIYKINNRNNKYLFGIQASRILKIYFDSNEALNKSIKNNQLIERNLNECKANL</sequence>
<name>A0ABV5F9Y7_9FLAO</name>
<protein>
    <submittedName>
        <fullName evidence="2">Type VI secretion system TssO</fullName>
    </submittedName>
</protein>
<reference evidence="2 3" key="1">
    <citation type="submission" date="2024-09" db="EMBL/GenBank/DDBJ databases">
        <authorList>
            <person name="Sun Q."/>
            <person name="Mori K."/>
        </authorList>
    </citation>
    <scope>NUCLEOTIDE SEQUENCE [LARGE SCALE GENOMIC DNA]</scope>
    <source>
        <strain evidence="2 3">CECT 8622</strain>
    </source>
</reference>
<feature type="transmembrane region" description="Helical" evidence="1">
    <location>
        <begin position="12"/>
        <end position="33"/>
    </location>
</feature>
<dbReference type="Proteomes" id="UP001589585">
    <property type="component" value="Unassembled WGS sequence"/>
</dbReference>
<dbReference type="RefSeq" id="WP_379860461.1">
    <property type="nucleotide sequence ID" value="NZ_JBHMFC010000016.1"/>
</dbReference>
<proteinExistence type="predicted"/>
<evidence type="ECO:0000256" key="1">
    <source>
        <dbReference type="SAM" id="Phobius"/>
    </source>
</evidence>
<dbReference type="EMBL" id="JBHMFC010000016">
    <property type="protein sequence ID" value="MFB9056265.1"/>
    <property type="molecule type" value="Genomic_DNA"/>
</dbReference>
<keyword evidence="3" id="KW-1185">Reference proteome</keyword>
<gene>
    <name evidence="2" type="primary">tssO</name>
    <name evidence="2" type="ORF">ACFFU9_05860</name>
</gene>
<keyword evidence="1" id="KW-0812">Transmembrane</keyword>
<dbReference type="InterPro" id="IPR039449">
    <property type="entry name" value="TssO"/>
</dbReference>
<comment type="caution">
    <text evidence="2">The sequence shown here is derived from an EMBL/GenBank/DDBJ whole genome shotgun (WGS) entry which is preliminary data.</text>
</comment>
<evidence type="ECO:0000313" key="3">
    <source>
        <dbReference type="Proteomes" id="UP001589585"/>
    </source>
</evidence>
<organism evidence="2 3">
    <name type="scientific">Mariniflexile ostreae</name>
    <dbReference type="NCBI Taxonomy" id="1520892"/>
    <lineage>
        <taxon>Bacteria</taxon>
        <taxon>Pseudomonadati</taxon>
        <taxon>Bacteroidota</taxon>
        <taxon>Flavobacteriia</taxon>
        <taxon>Flavobacteriales</taxon>
        <taxon>Flavobacteriaceae</taxon>
        <taxon>Mariniflexile</taxon>
    </lineage>
</organism>
<accession>A0ABV5F9Y7</accession>
<evidence type="ECO:0000313" key="2">
    <source>
        <dbReference type="EMBL" id="MFB9056265.1"/>
    </source>
</evidence>
<keyword evidence="1" id="KW-1133">Transmembrane helix</keyword>
<keyword evidence="1" id="KW-0472">Membrane</keyword>
<dbReference type="Pfam" id="PF17561">
    <property type="entry name" value="TssO"/>
    <property type="match status" value="1"/>
</dbReference>